<feature type="domain" description="Carbohydrate kinase FGGY C-terminal" evidence="3">
    <location>
        <begin position="285"/>
        <end position="473"/>
    </location>
</feature>
<dbReference type="PANTHER" id="PTHR43435">
    <property type="entry name" value="RIBULOKINASE"/>
    <property type="match status" value="1"/>
</dbReference>
<evidence type="ECO:0000256" key="2">
    <source>
        <dbReference type="ARBA" id="ARBA00022777"/>
    </source>
</evidence>
<dbReference type="PANTHER" id="PTHR43435:SF4">
    <property type="entry name" value="FGGY CARBOHYDRATE KINASE DOMAIN-CONTAINING PROTEIN"/>
    <property type="match status" value="1"/>
</dbReference>
<dbReference type="GO" id="GO:0016301">
    <property type="term" value="F:kinase activity"/>
    <property type="evidence" value="ECO:0007669"/>
    <property type="project" value="UniProtKB-KW"/>
</dbReference>
<evidence type="ECO:0000256" key="1">
    <source>
        <dbReference type="ARBA" id="ARBA00022679"/>
    </source>
</evidence>
<protein>
    <submittedName>
        <fullName evidence="4">Carbohydrate kinase</fullName>
    </submittedName>
</protein>
<keyword evidence="1" id="KW-0808">Transferase</keyword>
<dbReference type="PROSITE" id="PS00445">
    <property type="entry name" value="FGGY_KINASES_2"/>
    <property type="match status" value="1"/>
</dbReference>
<dbReference type="Gene3D" id="3.30.420.40">
    <property type="match status" value="2"/>
</dbReference>
<dbReference type="InterPro" id="IPR018483">
    <property type="entry name" value="Carb_kinase_FGGY_CS"/>
</dbReference>
<dbReference type="SUPFAM" id="SSF53067">
    <property type="entry name" value="Actin-like ATPase domain"/>
    <property type="match status" value="2"/>
</dbReference>
<dbReference type="Proteomes" id="UP000996601">
    <property type="component" value="Unassembled WGS sequence"/>
</dbReference>
<accession>A0ABT1R1C7</accession>
<evidence type="ECO:0000313" key="5">
    <source>
        <dbReference type="Proteomes" id="UP000996601"/>
    </source>
</evidence>
<organism evidence="4 5">
    <name type="scientific">Shinella lacus</name>
    <dbReference type="NCBI Taxonomy" id="2654216"/>
    <lineage>
        <taxon>Bacteria</taxon>
        <taxon>Pseudomonadati</taxon>
        <taxon>Pseudomonadota</taxon>
        <taxon>Alphaproteobacteria</taxon>
        <taxon>Hyphomicrobiales</taxon>
        <taxon>Rhizobiaceae</taxon>
        <taxon>Shinella</taxon>
    </lineage>
</organism>
<sequence length="533" mass="57062">MFYFVYILPAARRRSPLDTYLIGLDYGSESARGVLIEVATGRQVASHVHAYRHGILTRNLPDGTPLPADFALQNADDYTEAAFEILSRLGRDRTVEGIGIGFTASSPLPARADGAPLSRLRPSDPHAYVKLWKHNAQAYADAINARPAPFLANFGGRLSGEWLLAKAAQIAAEAPAIWAETDRFIEGGDWLVWQLTGREARGLGFAAYKAQFSGDTGYPQGVVAGLDRRLATPLPVGSAAGPLSPQWRDLTGIRGRATVAVAVIDSHVVLPAIGAVSPGCFVGALGTSAAYLYLSDIQRPLPPGIEGMAFDGSMRQLWCYEAGQPSFGDTLAWFVTTFPRGSDMQESFRAYNEEAAALAPAAGRVVALDWWGGNRVPFADGNLSGLLAGLTRQTTAAEIYLALLEGLCFGAKAIFDLFPESGLVPERVLMASGLARANPLLIHILADVLDRPIDIPEIANATAVGAAIHGAVAGGTVSTYAEGAERFGTRDIGRVLPRPDRVQAYRSAYAVYRDLSRQKPLHAAMHALRRLES</sequence>
<comment type="caution">
    <text evidence="4">The sequence shown here is derived from an EMBL/GenBank/DDBJ whole genome shotgun (WGS) entry which is preliminary data.</text>
</comment>
<dbReference type="PIRSF" id="PIRSF000538">
    <property type="entry name" value="GlpK"/>
    <property type="match status" value="1"/>
</dbReference>
<name>A0ABT1R1C7_9HYPH</name>
<dbReference type="InterPro" id="IPR000577">
    <property type="entry name" value="Carb_kinase_FGGY"/>
</dbReference>
<dbReference type="Pfam" id="PF02782">
    <property type="entry name" value="FGGY_C"/>
    <property type="match status" value="1"/>
</dbReference>
<gene>
    <name evidence="4" type="ORF">GB927_002875</name>
</gene>
<proteinExistence type="predicted"/>
<dbReference type="EMBL" id="WHSB02000001">
    <property type="protein sequence ID" value="MCQ4628964.1"/>
    <property type="molecule type" value="Genomic_DNA"/>
</dbReference>
<dbReference type="InterPro" id="IPR043129">
    <property type="entry name" value="ATPase_NBD"/>
</dbReference>
<keyword evidence="5" id="KW-1185">Reference proteome</keyword>
<keyword evidence="2 4" id="KW-0418">Kinase</keyword>
<dbReference type="InterPro" id="IPR018485">
    <property type="entry name" value="FGGY_C"/>
</dbReference>
<reference evidence="4" key="1">
    <citation type="submission" date="2021-07" db="EMBL/GenBank/DDBJ databases">
        <title>Shinella sp. nov., a novel member of the genus Shinella from water.</title>
        <authorList>
            <person name="Deng Y."/>
        </authorList>
    </citation>
    <scope>NUCLEOTIDE SEQUENCE</scope>
    <source>
        <strain evidence="4">CPCC 100929</strain>
    </source>
</reference>
<evidence type="ECO:0000313" key="4">
    <source>
        <dbReference type="EMBL" id="MCQ4628964.1"/>
    </source>
</evidence>
<evidence type="ECO:0000259" key="3">
    <source>
        <dbReference type="Pfam" id="PF02782"/>
    </source>
</evidence>